<dbReference type="EMBL" id="KB020503">
    <property type="protein sequence ID" value="ELA36704.1"/>
    <property type="molecule type" value="Genomic_DNA"/>
</dbReference>
<dbReference type="HOGENOM" id="CLU_004184_7_2_1"/>
<gene>
    <name evidence="3" type="ORF">CGGC5_331</name>
</gene>
<dbReference type="PANTHER" id="PTHR24148">
    <property type="entry name" value="ANKYRIN REPEAT DOMAIN-CONTAINING PROTEIN 39 HOMOLOG-RELATED"/>
    <property type="match status" value="1"/>
</dbReference>
<dbReference type="InterPro" id="IPR010730">
    <property type="entry name" value="HET"/>
</dbReference>
<dbReference type="STRING" id="1213859.L2GDG5"/>
<dbReference type="Pfam" id="PF06985">
    <property type="entry name" value="HET"/>
    <property type="match status" value="1"/>
</dbReference>
<proteinExistence type="predicted"/>
<dbReference type="AlphaFoldDB" id="L2GDG5"/>
<feature type="compositionally biased region" description="Polar residues" evidence="1">
    <location>
        <begin position="160"/>
        <end position="173"/>
    </location>
</feature>
<evidence type="ECO:0000313" key="3">
    <source>
        <dbReference type="EMBL" id="ELA36704.1"/>
    </source>
</evidence>
<feature type="domain" description="Heterokaryon incompatibility" evidence="2">
    <location>
        <begin position="42"/>
        <end position="176"/>
    </location>
</feature>
<organism evidence="3">
    <name type="scientific">Colletotrichum fructicola (strain Nara gc5)</name>
    <name type="common">Anthracnose fungus</name>
    <name type="synonym">Colletotrichum gloeosporioides (strain Nara gc5)</name>
    <dbReference type="NCBI Taxonomy" id="1213859"/>
    <lineage>
        <taxon>Eukaryota</taxon>
        <taxon>Fungi</taxon>
        <taxon>Dikarya</taxon>
        <taxon>Ascomycota</taxon>
        <taxon>Pezizomycotina</taxon>
        <taxon>Sordariomycetes</taxon>
        <taxon>Hypocreomycetidae</taxon>
        <taxon>Glomerellales</taxon>
        <taxon>Glomerellaceae</taxon>
        <taxon>Colletotrichum</taxon>
        <taxon>Colletotrichum gloeosporioides species complex</taxon>
    </lineage>
</organism>
<accession>L2GDG5</accession>
<dbReference type="InterPro" id="IPR052895">
    <property type="entry name" value="HetReg/Transcr_Mod"/>
</dbReference>
<sequence>MHSVYRNLPRGYIRLLTVHPGNETTALSGTLHSTPLEEAPEFEAVSYAWGTGSFTETLNIISNPGTVSTSGEHEVSGAGHISITRNVTSLLRCLRRESEARILWIDAICINQANISERSDQVQQMRKIYSRARVVVIWLGPAIEGDGSDRAIAFLNQMGQNQQRRSNTTSDGSVQDDDSTFSQDYKDGSESTKVIPSTHLLTARASTHRDLLSPGRMLLSLMTTFRDWVQLWSKYIKTKSSENYNYYVNVKVWNPWELRKRSLARSKTARRARLEMAYSVDIKVDEEISHVSLGAPGFYDNEMFRFHEEEFQDDWAAIDELIHRDWWSRTWVVQEVWSADGRAVLQCGQQTLTWETFQNAMNYHDHWDDMGSLIKGERAGRWGQLQRRYGLALHLCKMRLLDGKLSDLLWNTWDREAKDPRDKVFAVLGLVGKNKGLLLKPDYSKSVRQVFCETARDVIRTEDSLDILLAAGGPRNDVDGVQLPSWVPDWRKEANEARPVLFVNRARLISPFFGGSMEVRQVFGHGYAACADEKPVAWFAGDLDTLHTHAIFVDEVSNSCGTAQGPGPIEPWSIRDEAYFLARYALPGAAQPWWMAEEKAKNEARCWWLKANRPRSDLRHIVDMTLCAGSAADSTTSDVIRNVMPLRRFFVTKHERYMCIGPAALRPGDKVVIIAGCNFPIILREKVGSYGRSTGKYELVGEAYVHSIMAGEAISKIRETTWWEDLLWSRPLKRVRWREVAIQ</sequence>
<dbReference type="PANTHER" id="PTHR24148:SF73">
    <property type="entry name" value="HET DOMAIN PROTEIN (AFU_ORTHOLOGUE AFUA_8G01020)"/>
    <property type="match status" value="1"/>
</dbReference>
<evidence type="ECO:0000256" key="1">
    <source>
        <dbReference type="SAM" id="MobiDB-lite"/>
    </source>
</evidence>
<evidence type="ECO:0000259" key="2">
    <source>
        <dbReference type="Pfam" id="PF06985"/>
    </source>
</evidence>
<protein>
    <submittedName>
        <fullName evidence="3">Heterokaryon incompatibility protein</fullName>
    </submittedName>
</protein>
<dbReference type="Pfam" id="PF26639">
    <property type="entry name" value="Het-6_barrel"/>
    <property type="match status" value="1"/>
</dbReference>
<feature type="region of interest" description="Disordered" evidence="1">
    <location>
        <begin position="160"/>
        <end position="192"/>
    </location>
</feature>
<reference evidence="3" key="1">
    <citation type="submission" date="2012-08" db="EMBL/GenBank/DDBJ databases">
        <title>Genome analysis of Colletotrichum orbiculare and Colletotrichum fructicola.</title>
        <authorList>
            <person name="Gan P.H.P."/>
            <person name="Ikeda K."/>
            <person name="Irieda H."/>
            <person name="Narusaka M."/>
            <person name="O'Connell R.J."/>
            <person name="Narusaka Y."/>
            <person name="Takano Y."/>
            <person name="Kubo Y."/>
            <person name="Shirasu K."/>
        </authorList>
    </citation>
    <scope>NUCLEOTIDE SEQUENCE</scope>
    <source>
        <strain evidence="3">Nara gc5</strain>
    </source>
</reference>
<name>L2GDG5_COLFN</name>